<name>A0A1L9STG0_9EURO</name>
<comment type="subcellular location">
    <subcellularLocation>
        <location evidence="1">Nucleus</location>
    </subcellularLocation>
</comment>
<evidence type="ECO:0000313" key="6">
    <source>
        <dbReference type="EMBL" id="OJJ50401.1"/>
    </source>
</evidence>
<dbReference type="PANTHER" id="PTHR31001:SF74">
    <property type="entry name" value="ZN(II)2CYS6 TRANSCRIPTION FACTOR (EUROFUNG)"/>
    <property type="match status" value="1"/>
</dbReference>
<keyword evidence="4" id="KW-0539">Nucleus</keyword>
<dbReference type="OrthoDB" id="4934715at2759"/>
<dbReference type="GO" id="GO:0003677">
    <property type="term" value="F:DNA binding"/>
    <property type="evidence" value="ECO:0007669"/>
    <property type="project" value="InterPro"/>
</dbReference>
<gene>
    <name evidence="6" type="ORF">ASPZODRAFT_149730</name>
</gene>
<dbReference type="GeneID" id="34611986"/>
<dbReference type="Pfam" id="PF04082">
    <property type="entry name" value="Fungal_trans"/>
    <property type="match status" value="1"/>
</dbReference>
<dbReference type="GO" id="GO:0006351">
    <property type="term" value="P:DNA-templated transcription"/>
    <property type="evidence" value="ECO:0007669"/>
    <property type="project" value="InterPro"/>
</dbReference>
<dbReference type="Proteomes" id="UP000184188">
    <property type="component" value="Unassembled WGS sequence"/>
</dbReference>
<dbReference type="STRING" id="1073090.A0A1L9STG0"/>
<evidence type="ECO:0000259" key="5">
    <source>
        <dbReference type="SMART" id="SM00906"/>
    </source>
</evidence>
<dbReference type="CDD" id="cd12148">
    <property type="entry name" value="fungal_TF_MHR"/>
    <property type="match status" value="1"/>
</dbReference>
<keyword evidence="3" id="KW-0804">Transcription</keyword>
<evidence type="ECO:0000256" key="1">
    <source>
        <dbReference type="ARBA" id="ARBA00004123"/>
    </source>
</evidence>
<evidence type="ECO:0000256" key="4">
    <source>
        <dbReference type="ARBA" id="ARBA00023242"/>
    </source>
</evidence>
<organism evidence="6 7">
    <name type="scientific">Penicilliopsis zonata CBS 506.65</name>
    <dbReference type="NCBI Taxonomy" id="1073090"/>
    <lineage>
        <taxon>Eukaryota</taxon>
        <taxon>Fungi</taxon>
        <taxon>Dikarya</taxon>
        <taxon>Ascomycota</taxon>
        <taxon>Pezizomycotina</taxon>
        <taxon>Eurotiomycetes</taxon>
        <taxon>Eurotiomycetidae</taxon>
        <taxon>Eurotiales</taxon>
        <taxon>Aspergillaceae</taxon>
        <taxon>Penicilliopsis</taxon>
    </lineage>
</organism>
<evidence type="ECO:0000313" key="7">
    <source>
        <dbReference type="Proteomes" id="UP000184188"/>
    </source>
</evidence>
<dbReference type="AlphaFoldDB" id="A0A1L9STG0"/>
<keyword evidence="2" id="KW-0805">Transcription regulation</keyword>
<dbReference type="GO" id="GO:0005634">
    <property type="term" value="C:nucleus"/>
    <property type="evidence" value="ECO:0007669"/>
    <property type="project" value="UniProtKB-SubCell"/>
</dbReference>
<dbReference type="RefSeq" id="XP_022584911.1">
    <property type="nucleotide sequence ID" value="XM_022725521.1"/>
</dbReference>
<dbReference type="VEuPathDB" id="FungiDB:ASPZODRAFT_149730"/>
<dbReference type="SMART" id="SM00906">
    <property type="entry name" value="Fungal_trans"/>
    <property type="match status" value="1"/>
</dbReference>
<sequence>MRLDSHGAKYVGSAHWAAVLDSISELKDHYEKEEEARTQAKTQATGDLVPCHSSPGPRLLYEPVQATKAEILASVPARPVVNRIVAAYFNTQGLAPAFLHSGQFLQEYEKFWKDPTATSLAWVGLLFSIMCLATQVQLLSHERADADLPARFQVFRERMVQCLVLSQFTRGGPYVLETMINHCASEVLLCKDADIGLWLLSGMVVQLALSQGYHRDPRYFSHISPFTGEMRRRVWAAIVQLDLRLASQMGLPRVLKSQEYDTADPRNLLDADLDESIEELPPSRPESEVTPVLYGLAKSRIDRISALISDLLADTREHLYAEIMELDTKLREAESGLPPIFRWQPLGQSFMVPPQIVLHRVWLQLAIQRLLICLHRKYLAPSYGQDRYAYSRNTCVQAAIKMLEFQQLVNEETQPEGHLHPVRWVLSSLLQSNFLLGMSVLCYYLQRAKSMPPEDASSLDRQHTGAQIYGLLRSTYPMWLRSSTVSHDARKAVEHLKCIANFPTAFSADFMLESESTSSADLLLANILD</sequence>
<evidence type="ECO:0000256" key="3">
    <source>
        <dbReference type="ARBA" id="ARBA00023163"/>
    </source>
</evidence>
<reference evidence="7" key="1">
    <citation type="journal article" date="2017" name="Genome Biol.">
        <title>Comparative genomics reveals high biological diversity and specific adaptations in the industrially and medically important fungal genus Aspergillus.</title>
        <authorList>
            <person name="de Vries R.P."/>
            <person name="Riley R."/>
            <person name="Wiebenga A."/>
            <person name="Aguilar-Osorio G."/>
            <person name="Amillis S."/>
            <person name="Uchima C.A."/>
            <person name="Anderluh G."/>
            <person name="Asadollahi M."/>
            <person name="Askin M."/>
            <person name="Barry K."/>
            <person name="Battaglia E."/>
            <person name="Bayram O."/>
            <person name="Benocci T."/>
            <person name="Braus-Stromeyer S.A."/>
            <person name="Caldana C."/>
            <person name="Canovas D."/>
            <person name="Cerqueira G.C."/>
            <person name="Chen F."/>
            <person name="Chen W."/>
            <person name="Choi C."/>
            <person name="Clum A."/>
            <person name="Dos Santos R.A."/>
            <person name="Damasio A.R."/>
            <person name="Diallinas G."/>
            <person name="Emri T."/>
            <person name="Fekete E."/>
            <person name="Flipphi M."/>
            <person name="Freyberg S."/>
            <person name="Gallo A."/>
            <person name="Gournas C."/>
            <person name="Habgood R."/>
            <person name="Hainaut M."/>
            <person name="Harispe M.L."/>
            <person name="Henrissat B."/>
            <person name="Hilden K.S."/>
            <person name="Hope R."/>
            <person name="Hossain A."/>
            <person name="Karabika E."/>
            <person name="Karaffa L."/>
            <person name="Karanyi Z."/>
            <person name="Krasevec N."/>
            <person name="Kuo A."/>
            <person name="Kusch H."/>
            <person name="LaButti K."/>
            <person name="Lagendijk E.L."/>
            <person name="Lapidus A."/>
            <person name="Levasseur A."/>
            <person name="Lindquist E."/>
            <person name="Lipzen A."/>
            <person name="Logrieco A.F."/>
            <person name="MacCabe A."/>
            <person name="Maekelae M.R."/>
            <person name="Malavazi I."/>
            <person name="Melin P."/>
            <person name="Meyer V."/>
            <person name="Mielnichuk N."/>
            <person name="Miskei M."/>
            <person name="Molnar A.P."/>
            <person name="Mule G."/>
            <person name="Ngan C.Y."/>
            <person name="Orejas M."/>
            <person name="Orosz E."/>
            <person name="Ouedraogo J.P."/>
            <person name="Overkamp K.M."/>
            <person name="Park H.-S."/>
            <person name="Perrone G."/>
            <person name="Piumi F."/>
            <person name="Punt P.J."/>
            <person name="Ram A.F."/>
            <person name="Ramon A."/>
            <person name="Rauscher S."/>
            <person name="Record E."/>
            <person name="Riano-Pachon D.M."/>
            <person name="Robert V."/>
            <person name="Roehrig J."/>
            <person name="Ruller R."/>
            <person name="Salamov A."/>
            <person name="Salih N.S."/>
            <person name="Samson R.A."/>
            <person name="Sandor E."/>
            <person name="Sanguinetti M."/>
            <person name="Schuetze T."/>
            <person name="Sepcic K."/>
            <person name="Shelest E."/>
            <person name="Sherlock G."/>
            <person name="Sophianopoulou V."/>
            <person name="Squina F.M."/>
            <person name="Sun H."/>
            <person name="Susca A."/>
            <person name="Todd R.B."/>
            <person name="Tsang A."/>
            <person name="Unkles S.E."/>
            <person name="van de Wiele N."/>
            <person name="van Rossen-Uffink D."/>
            <person name="Oliveira J.V."/>
            <person name="Vesth T.C."/>
            <person name="Visser J."/>
            <person name="Yu J.-H."/>
            <person name="Zhou M."/>
            <person name="Andersen M.R."/>
            <person name="Archer D.B."/>
            <person name="Baker S.E."/>
            <person name="Benoit I."/>
            <person name="Brakhage A.A."/>
            <person name="Braus G.H."/>
            <person name="Fischer R."/>
            <person name="Frisvad J.C."/>
            <person name="Goldman G.H."/>
            <person name="Houbraken J."/>
            <person name="Oakley B."/>
            <person name="Pocsi I."/>
            <person name="Scazzocchio C."/>
            <person name="Seiboth B."/>
            <person name="vanKuyk P.A."/>
            <person name="Wortman J."/>
            <person name="Dyer P.S."/>
            <person name="Grigoriev I.V."/>
        </authorList>
    </citation>
    <scope>NUCLEOTIDE SEQUENCE [LARGE SCALE GENOMIC DNA]</scope>
    <source>
        <strain evidence="7">CBS 506.65</strain>
    </source>
</reference>
<dbReference type="PANTHER" id="PTHR31001">
    <property type="entry name" value="UNCHARACTERIZED TRANSCRIPTIONAL REGULATORY PROTEIN"/>
    <property type="match status" value="1"/>
</dbReference>
<dbReference type="EMBL" id="KV878337">
    <property type="protein sequence ID" value="OJJ50401.1"/>
    <property type="molecule type" value="Genomic_DNA"/>
</dbReference>
<dbReference type="GO" id="GO:0008270">
    <property type="term" value="F:zinc ion binding"/>
    <property type="evidence" value="ECO:0007669"/>
    <property type="project" value="InterPro"/>
</dbReference>
<accession>A0A1L9STG0</accession>
<keyword evidence="7" id="KW-1185">Reference proteome</keyword>
<proteinExistence type="predicted"/>
<dbReference type="InterPro" id="IPR050613">
    <property type="entry name" value="Sec_Metabolite_Reg"/>
</dbReference>
<evidence type="ECO:0000256" key="2">
    <source>
        <dbReference type="ARBA" id="ARBA00023015"/>
    </source>
</evidence>
<protein>
    <recommendedName>
        <fullName evidence="5">Xylanolytic transcriptional activator regulatory domain-containing protein</fullName>
    </recommendedName>
</protein>
<dbReference type="InterPro" id="IPR007219">
    <property type="entry name" value="XnlR_reg_dom"/>
</dbReference>
<feature type="domain" description="Xylanolytic transcriptional activator regulatory" evidence="5">
    <location>
        <begin position="197"/>
        <end position="271"/>
    </location>
</feature>